<dbReference type="InterPro" id="IPR000529">
    <property type="entry name" value="Ribosomal_bS6"/>
</dbReference>
<dbReference type="GO" id="GO:0006412">
    <property type="term" value="P:translation"/>
    <property type="evidence" value="ECO:0007669"/>
    <property type="project" value="UniProtKB-UniRule"/>
</dbReference>
<dbReference type="AlphaFoldDB" id="A0A8J6TK78"/>
<evidence type="ECO:0000256" key="6">
    <source>
        <dbReference type="HAMAP-Rule" id="MF_00360"/>
    </source>
</evidence>
<dbReference type="Proteomes" id="UP000603434">
    <property type="component" value="Unassembled WGS sequence"/>
</dbReference>
<dbReference type="HAMAP" id="MF_00360">
    <property type="entry name" value="Ribosomal_bS6"/>
    <property type="match status" value="1"/>
</dbReference>
<proteinExistence type="inferred from homology"/>
<comment type="caution">
    <text evidence="8">The sequence shown here is derived from an EMBL/GenBank/DDBJ whole genome shotgun (WGS) entry which is preliminary data.</text>
</comment>
<protein>
    <recommendedName>
        <fullName evidence="5 6">Small ribosomal subunit protein bS6</fullName>
    </recommendedName>
</protein>
<evidence type="ECO:0000256" key="3">
    <source>
        <dbReference type="ARBA" id="ARBA00023274"/>
    </source>
</evidence>
<dbReference type="PANTHER" id="PTHR21011:SF1">
    <property type="entry name" value="SMALL RIBOSOMAL SUBUNIT PROTEIN BS6M"/>
    <property type="match status" value="1"/>
</dbReference>
<evidence type="ECO:0000256" key="1">
    <source>
        <dbReference type="ARBA" id="ARBA00009512"/>
    </source>
</evidence>
<accession>A0A8J6TK78</accession>
<dbReference type="CDD" id="cd00473">
    <property type="entry name" value="bS6"/>
    <property type="match status" value="1"/>
</dbReference>
<keyword evidence="3 6" id="KW-0687">Ribonucleoprotein</keyword>
<dbReference type="NCBIfam" id="TIGR00166">
    <property type="entry name" value="S6"/>
    <property type="match status" value="1"/>
</dbReference>
<keyword evidence="6" id="KW-0699">rRNA-binding</keyword>
<gene>
    <name evidence="6 8" type="primary">rpsF</name>
    <name evidence="8" type="ORF">H8E23_01245</name>
</gene>
<sequence length="153" mass="17611">MRRYETIFIVDPDLSGEEHAPLFERLKLLFPQMGGFLVSIDEWGLRKLAYEIKKKTRGHYVRLDYCGTGTLVNEIERFFRIDDRVLKYLTVLIEEDVDLESLKEELAKAEIKADRPDQVKESNTEPTAAVTVESETDTTASQTVPVESNKEEL</sequence>
<evidence type="ECO:0000256" key="5">
    <source>
        <dbReference type="ARBA" id="ARBA00035294"/>
    </source>
</evidence>
<feature type="region of interest" description="Disordered" evidence="7">
    <location>
        <begin position="112"/>
        <end position="153"/>
    </location>
</feature>
<dbReference type="PANTHER" id="PTHR21011">
    <property type="entry name" value="MITOCHONDRIAL 28S RIBOSOMAL PROTEIN S6"/>
    <property type="match status" value="1"/>
</dbReference>
<evidence type="ECO:0000313" key="9">
    <source>
        <dbReference type="Proteomes" id="UP000603434"/>
    </source>
</evidence>
<dbReference type="InterPro" id="IPR035980">
    <property type="entry name" value="Ribosomal_bS6_sf"/>
</dbReference>
<comment type="similarity">
    <text evidence="1 6">Belongs to the bacterial ribosomal protein bS6 family.</text>
</comment>
<evidence type="ECO:0000256" key="7">
    <source>
        <dbReference type="SAM" id="MobiDB-lite"/>
    </source>
</evidence>
<feature type="compositionally biased region" description="Basic and acidic residues" evidence="7">
    <location>
        <begin position="112"/>
        <end position="123"/>
    </location>
</feature>
<comment type="function">
    <text evidence="4 6">Binds together with bS18 to 16S ribosomal RNA.</text>
</comment>
<dbReference type="GO" id="GO:0005840">
    <property type="term" value="C:ribosome"/>
    <property type="evidence" value="ECO:0007669"/>
    <property type="project" value="UniProtKB-KW"/>
</dbReference>
<dbReference type="GO" id="GO:0005737">
    <property type="term" value="C:cytoplasm"/>
    <property type="evidence" value="ECO:0007669"/>
    <property type="project" value="UniProtKB-ARBA"/>
</dbReference>
<feature type="compositionally biased region" description="Polar residues" evidence="7">
    <location>
        <begin position="137"/>
        <end position="146"/>
    </location>
</feature>
<name>A0A8J6TK78_9BACT</name>
<evidence type="ECO:0000313" key="8">
    <source>
        <dbReference type="EMBL" id="MBC8360009.1"/>
    </source>
</evidence>
<keyword evidence="6" id="KW-0694">RNA-binding</keyword>
<dbReference type="Pfam" id="PF01250">
    <property type="entry name" value="Ribosomal_S6"/>
    <property type="match status" value="1"/>
</dbReference>
<dbReference type="Gene3D" id="3.30.70.60">
    <property type="match status" value="1"/>
</dbReference>
<dbReference type="GO" id="GO:0003735">
    <property type="term" value="F:structural constituent of ribosome"/>
    <property type="evidence" value="ECO:0007669"/>
    <property type="project" value="InterPro"/>
</dbReference>
<dbReference type="InterPro" id="IPR020814">
    <property type="entry name" value="Ribosomal_S6_plastid/chlpt"/>
</dbReference>
<dbReference type="InterPro" id="IPR014717">
    <property type="entry name" value="Transl_elong_EF1B/ribsomal_bS6"/>
</dbReference>
<keyword evidence="2 6" id="KW-0689">Ribosomal protein</keyword>
<dbReference type="GO" id="GO:1990904">
    <property type="term" value="C:ribonucleoprotein complex"/>
    <property type="evidence" value="ECO:0007669"/>
    <property type="project" value="UniProtKB-KW"/>
</dbReference>
<evidence type="ECO:0000256" key="4">
    <source>
        <dbReference type="ARBA" id="ARBA00035104"/>
    </source>
</evidence>
<dbReference type="EMBL" id="JACNJH010000056">
    <property type="protein sequence ID" value="MBC8360009.1"/>
    <property type="molecule type" value="Genomic_DNA"/>
</dbReference>
<organism evidence="8 9">
    <name type="scientific">Candidatus Desulfatibia profunda</name>
    <dbReference type="NCBI Taxonomy" id="2841695"/>
    <lineage>
        <taxon>Bacteria</taxon>
        <taxon>Pseudomonadati</taxon>
        <taxon>Thermodesulfobacteriota</taxon>
        <taxon>Desulfobacteria</taxon>
        <taxon>Desulfobacterales</taxon>
        <taxon>Desulfobacterales incertae sedis</taxon>
        <taxon>Candidatus Desulfatibia</taxon>
    </lineage>
</organism>
<dbReference type="GO" id="GO:0070181">
    <property type="term" value="F:small ribosomal subunit rRNA binding"/>
    <property type="evidence" value="ECO:0007669"/>
    <property type="project" value="TreeGrafter"/>
</dbReference>
<dbReference type="SUPFAM" id="SSF54995">
    <property type="entry name" value="Ribosomal protein S6"/>
    <property type="match status" value="1"/>
</dbReference>
<reference evidence="8 9" key="1">
    <citation type="submission" date="2020-08" db="EMBL/GenBank/DDBJ databases">
        <title>Bridging the membrane lipid divide: bacteria of the FCB group superphylum have the potential to synthesize archaeal ether lipids.</title>
        <authorList>
            <person name="Villanueva L."/>
            <person name="Von Meijenfeldt F.A.B."/>
            <person name="Westbye A.B."/>
            <person name="Yadav S."/>
            <person name="Hopmans E.C."/>
            <person name="Dutilh B.E."/>
            <person name="Sinninghe Damste J.S."/>
        </authorList>
    </citation>
    <scope>NUCLEOTIDE SEQUENCE [LARGE SCALE GENOMIC DNA]</scope>
    <source>
        <strain evidence="8">NIOZ-UU30</strain>
    </source>
</reference>
<evidence type="ECO:0000256" key="2">
    <source>
        <dbReference type="ARBA" id="ARBA00022980"/>
    </source>
</evidence>